<dbReference type="InterPro" id="IPR042096">
    <property type="entry name" value="Dihydro-acid_dehy_C"/>
</dbReference>
<feature type="compositionally biased region" description="Polar residues" evidence="13">
    <location>
        <begin position="605"/>
        <end position="624"/>
    </location>
</feature>
<dbReference type="NCBIfam" id="TIGR01196">
    <property type="entry name" value="edd"/>
    <property type="match status" value="1"/>
</dbReference>
<name>A0ABP7C729_9MICC</name>
<keyword evidence="2 11" id="KW-0004">4Fe-4S</keyword>
<dbReference type="InterPro" id="IPR056740">
    <property type="entry name" value="ILV_EDD_C"/>
</dbReference>
<dbReference type="RefSeq" id="WP_345149863.1">
    <property type="nucleotide sequence ID" value="NZ_BAABEO010000009.1"/>
</dbReference>
<dbReference type="HAMAP" id="MF_02094">
    <property type="entry name" value="Edd"/>
    <property type="match status" value="1"/>
</dbReference>
<evidence type="ECO:0000256" key="13">
    <source>
        <dbReference type="SAM" id="MobiDB-lite"/>
    </source>
</evidence>
<dbReference type="PANTHER" id="PTHR43661">
    <property type="entry name" value="D-XYLONATE DEHYDRATASE"/>
    <property type="match status" value="1"/>
</dbReference>
<keyword evidence="10" id="KW-0100">Branched-chain amino acid biosynthesis</keyword>
<comment type="pathway">
    <text evidence="11">Carbohydrate metabolism; Entner-Doudoroff pathway.</text>
</comment>
<dbReference type="EC" id="4.2.1.12" evidence="11 12"/>
<comment type="catalytic activity">
    <reaction evidence="11">
        <text>6-phospho-D-gluconate = 2-dehydro-3-deoxy-6-phospho-D-gluconate + H2O</text>
        <dbReference type="Rhea" id="RHEA:17277"/>
        <dbReference type="ChEBI" id="CHEBI:15377"/>
        <dbReference type="ChEBI" id="CHEBI:57569"/>
        <dbReference type="ChEBI" id="CHEBI:58759"/>
        <dbReference type="EC" id="4.2.1.12"/>
    </reaction>
</comment>
<dbReference type="InterPro" id="IPR020558">
    <property type="entry name" value="DiOHA_6PGluconate_deHydtase_CS"/>
</dbReference>
<evidence type="ECO:0000256" key="8">
    <source>
        <dbReference type="ARBA" id="ARBA00023239"/>
    </source>
</evidence>
<accession>A0ABP7C729</accession>
<dbReference type="PROSITE" id="PS00886">
    <property type="entry name" value="ILVD_EDD_1"/>
    <property type="match status" value="1"/>
</dbReference>
<evidence type="ECO:0000256" key="4">
    <source>
        <dbReference type="ARBA" id="ARBA00022723"/>
    </source>
</evidence>
<evidence type="ECO:0000313" key="17">
    <source>
        <dbReference type="Proteomes" id="UP001500752"/>
    </source>
</evidence>
<feature type="domain" description="Dihydroxy-acid/6-phosphogluconate dehydratase C-terminal" evidence="15">
    <location>
        <begin position="407"/>
        <end position="601"/>
    </location>
</feature>
<proteinExistence type="inferred from homology"/>
<dbReference type="Gene3D" id="3.50.30.80">
    <property type="entry name" value="IlvD/EDD C-terminal domain-like"/>
    <property type="match status" value="1"/>
</dbReference>
<organism evidence="16 17">
    <name type="scientific">Arthrobacter ginkgonis</name>
    <dbReference type="NCBI Taxonomy" id="1630594"/>
    <lineage>
        <taxon>Bacteria</taxon>
        <taxon>Bacillati</taxon>
        <taxon>Actinomycetota</taxon>
        <taxon>Actinomycetes</taxon>
        <taxon>Micrococcales</taxon>
        <taxon>Micrococcaceae</taxon>
        <taxon>Arthrobacter</taxon>
    </lineage>
</organism>
<evidence type="ECO:0000256" key="7">
    <source>
        <dbReference type="ARBA" id="ARBA00023064"/>
    </source>
</evidence>
<feature type="region of interest" description="Disordered" evidence="13">
    <location>
        <begin position="598"/>
        <end position="624"/>
    </location>
</feature>
<dbReference type="PROSITE" id="PS00887">
    <property type="entry name" value="ILVD_EDD_2"/>
    <property type="match status" value="1"/>
</dbReference>
<evidence type="ECO:0000259" key="14">
    <source>
        <dbReference type="Pfam" id="PF00920"/>
    </source>
</evidence>
<evidence type="ECO:0000256" key="12">
    <source>
        <dbReference type="NCBIfam" id="TIGR01196"/>
    </source>
</evidence>
<comment type="function">
    <text evidence="11">Catalyzes the dehydration of 6-phospho-D-gluconate to 2-dehydro-3-deoxy-6-phospho-D-gluconate.</text>
</comment>
<comment type="similarity">
    <text evidence="1 11">Belongs to the IlvD/Edd family.</text>
</comment>
<keyword evidence="8 11" id="KW-0456">Lyase</keyword>
<keyword evidence="7 11" id="KW-0311">Gluconate utilization</keyword>
<keyword evidence="5 11" id="KW-0408">Iron</keyword>
<keyword evidence="17" id="KW-1185">Reference proteome</keyword>
<feature type="binding site" evidence="11">
    <location>
        <position position="157"/>
    </location>
    <ligand>
        <name>[4Fe-4S] cluster</name>
        <dbReference type="ChEBI" id="CHEBI:49883"/>
    </ligand>
</feature>
<keyword evidence="9 11" id="KW-0119">Carbohydrate metabolism</keyword>
<evidence type="ECO:0000256" key="3">
    <source>
        <dbReference type="ARBA" id="ARBA00022714"/>
    </source>
</evidence>
<dbReference type="EMBL" id="BAABEO010000009">
    <property type="protein sequence ID" value="GAA3678593.1"/>
    <property type="molecule type" value="Genomic_DNA"/>
</dbReference>
<keyword evidence="3" id="KW-0001">2Fe-2S</keyword>
<reference evidence="17" key="1">
    <citation type="journal article" date="2019" name="Int. J. Syst. Evol. Microbiol.">
        <title>The Global Catalogue of Microorganisms (GCM) 10K type strain sequencing project: providing services to taxonomists for standard genome sequencing and annotation.</title>
        <authorList>
            <consortium name="The Broad Institute Genomics Platform"/>
            <consortium name="The Broad Institute Genome Sequencing Center for Infectious Disease"/>
            <person name="Wu L."/>
            <person name="Ma J."/>
        </authorList>
    </citation>
    <scope>NUCLEOTIDE SEQUENCE [LARGE SCALE GENOMIC DNA]</scope>
    <source>
        <strain evidence="17">JCM 30742</strain>
    </source>
</reference>
<feature type="binding site" evidence="11">
    <location>
        <position position="224"/>
    </location>
    <ligand>
        <name>[4Fe-4S] cluster</name>
        <dbReference type="ChEBI" id="CHEBI:49883"/>
    </ligand>
</feature>
<dbReference type="SUPFAM" id="SSF143975">
    <property type="entry name" value="IlvD/EDD N-terminal domain-like"/>
    <property type="match status" value="1"/>
</dbReference>
<keyword evidence="4 11" id="KW-0479">Metal-binding</keyword>
<dbReference type="Proteomes" id="UP001500752">
    <property type="component" value="Unassembled WGS sequence"/>
</dbReference>
<dbReference type="PANTHER" id="PTHR43661:SF1">
    <property type="entry name" value="PHOSPHOGLUCONATE DEHYDRATASE"/>
    <property type="match status" value="1"/>
</dbReference>
<sequence length="624" mass="65783">MSPVHPVVLAVTDRISQRSHADRAAYLQRIRAAHARGPARGRLACANLAHGFAATEEPDRAALRGLVKPNIAIVTSYNDMLSAHQPFETYPRQLKRAVIKAGGIAQVAGGVPAMCDGITQGRDGMQLSLFSRDVIAMSTAIALSHDMFDGALMLGVCDKIVPGLLIGALSFGHLPTVFAPAGPMTSGIPNGEKAKVRQLYVEGKATREELLNAEAASYHGSGTCTFYGTANSNQLLMEVLGLHLPGASFVNPGTSLREALTDEAGKRVVELSLGGHVAPIGEIVDEKALVNAAVALLATGGSTNHTMHLVAIAAAAGITLTWDDLSELGAVVPLLTRMYPNGTADVNHFHAAGGMALLIHTLLDAGLLHEDVNTIAGPGLRRYTAEPRLTAQGLQWQEGPRNSLDRDVLRTHEDPFTPDAGLQILRGNLGQSVVKTSAVPDDHRFIQAPALVFTDQAEFLRAFAEGELDRDLVAVVPYQGPAATGMPELHKLTPALGVLQDRGHRVALVTDGRMSGASGKVPAAIHITPEAAHGGPIGKVRDGDLVTLDTRTGTLTLHVDPEELAGRPANGFAPSPEEWTGTGRELFAAFRNAVGPADRGASLFTRPTDSTRPAHSTAQEPHLV</sequence>
<dbReference type="Pfam" id="PF00920">
    <property type="entry name" value="ILVD_EDD_N"/>
    <property type="match status" value="1"/>
</dbReference>
<evidence type="ECO:0000313" key="16">
    <source>
        <dbReference type="EMBL" id="GAA3678593.1"/>
    </source>
</evidence>
<keyword evidence="6 11" id="KW-0411">Iron-sulfur</keyword>
<comment type="caution">
    <text evidence="16">The sequence shown here is derived from an EMBL/GenBank/DDBJ whole genome shotgun (WGS) entry which is preliminary data.</text>
</comment>
<evidence type="ECO:0000256" key="5">
    <source>
        <dbReference type="ARBA" id="ARBA00023004"/>
    </source>
</evidence>
<dbReference type="InterPro" id="IPR004786">
    <property type="entry name" value="6-phosphgluc_deHydtase"/>
</dbReference>
<evidence type="ECO:0000256" key="1">
    <source>
        <dbReference type="ARBA" id="ARBA00006486"/>
    </source>
</evidence>
<protein>
    <recommendedName>
        <fullName evidence="11 12">Phosphogluconate dehydratase</fullName>
        <ecNumber evidence="11 12">4.2.1.12</ecNumber>
    </recommendedName>
</protein>
<evidence type="ECO:0000256" key="2">
    <source>
        <dbReference type="ARBA" id="ARBA00022485"/>
    </source>
</evidence>
<dbReference type="InterPro" id="IPR000581">
    <property type="entry name" value="ILV_EDD_N"/>
</dbReference>
<evidence type="ECO:0000256" key="11">
    <source>
        <dbReference type="HAMAP-Rule" id="MF_02094"/>
    </source>
</evidence>
<dbReference type="Pfam" id="PF24877">
    <property type="entry name" value="ILV_EDD_C"/>
    <property type="match status" value="1"/>
</dbReference>
<evidence type="ECO:0000259" key="15">
    <source>
        <dbReference type="Pfam" id="PF24877"/>
    </source>
</evidence>
<comment type="cofactor">
    <cofactor evidence="11">
        <name>[4Fe-4S] cluster</name>
        <dbReference type="ChEBI" id="CHEBI:49883"/>
    </cofactor>
    <text evidence="11">Binds 1 [4Fe-4S] cluster.</text>
</comment>
<evidence type="ECO:0000256" key="9">
    <source>
        <dbReference type="ARBA" id="ARBA00023277"/>
    </source>
</evidence>
<keyword evidence="10" id="KW-0028">Amino-acid biosynthesis</keyword>
<gene>
    <name evidence="11 16" type="primary">edd</name>
    <name evidence="16" type="ORF">GCM10023081_16070</name>
</gene>
<evidence type="ECO:0000256" key="6">
    <source>
        <dbReference type="ARBA" id="ARBA00023014"/>
    </source>
</evidence>
<feature type="domain" description="Dihydroxy-acid/6-phosphogluconate dehydratase N-terminal" evidence="14">
    <location>
        <begin position="68"/>
        <end position="381"/>
    </location>
</feature>
<evidence type="ECO:0000256" key="10">
    <source>
        <dbReference type="ARBA" id="ARBA00023304"/>
    </source>
</evidence>
<dbReference type="SUPFAM" id="SSF52016">
    <property type="entry name" value="LeuD/IlvD-like"/>
    <property type="match status" value="1"/>
</dbReference>
<dbReference type="InterPro" id="IPR037237">
    <property type="entry name" value="IlvD/EDD_N"/>
</dbReference>